<dbReference type="SUPFAM" id="SSF47954">
    <property type="entry name" value="Cyclin-like"/>
    <property type="match status" value="2"/>
</dbReference>
<evidence type="ECO:0000256" key="5">
    <source>
        <dbReference type="ARBA" id="ARBA00023163"/>
    </source>
</evidence>
<feature type="domain" description="BED-type" evidence="8">
    <location>
        <begin position="327"/>
        <end position="394"/>
    </location>
</feature>
<dbReference type="InterPro" id="IPR012337">
    <property type="entry name" value="RNaseH-like_sf"/>
</dbReference>
<keyword evidence="10" id="KW-1185">Reference proteome</keyword>
<keyword evidence="4" id="KW-0805">Transcription regulation</keyword>
<gene>
    <name evidence="9" type="ORF">RJ640_010064</name>
</gene>
<dbReference type="PANTHER" id="PTHR46481">
    <property type="entry name" value="ZINC FINGER BED DOMAIN-CONTAINING PROTEIN 4"/>
    <property type="match status" value="1"/>
</dbReference>
<keyword evidence="2 6" id="KW-0863">Zinc-finger</keyword>
<keyword evidence="1" id="KW-0479">Metal-binding</keyword>
<evidence type="ECO:0000313" key="10">
    <source>
        <dbReference type="Proteomes" id="UP001187471"/>
    </source>
</evidence>
<dbReference type="PANTHER" id="PTHR46481:SF6">
    <property type="entry name" value="ZINC FINGER BED DOMAIN-CONTAINING PROTEIN RICESLEEPER 2-LIKE"/>
    <property type="match status" value="1"/>
</dbReference>
<dbReference type="Gene3D" id="1.10.472.10">
    <property type="entry name" value="Cyclin-like"/>
    <property type="match status" value="1"/>
</dbReference>
<feature type="region of interest" description="Disordered" evidence="7">
    <location>
        <begin position="284"/>
        <end position="306"/>
    </location>
</feature>
<evidence type="ECO:0000256" key="7">
    <source>
        <dbReference type="SAM" id="MobiDB-lite"/>
    </source>
</evidence>
<keyword evidence="5" id="KW-0804">Transcription</keyword>
<dbReference type="InterPro" id="IPR003656">
    <property type="entry name" value="Znf_BED"/>
</dbReference>
<organism evidence="9 10">
    <name type="scientific">Escallonia rubra</name>
    <dbReference type="NCBI Taxonomy" id="112253"/>
    <lineage>
        <taxon>Eukaryota</taxon>
        <taxon>Viridiplantae</taxon>
        <taxon>Streptophyta</taxon>
        <taxon>Embryophyta</taxon>
        <taxon>Tracheophyta</taxon>
        <taxon>Spermatophyta</taxon>
        <taxon>Magnoliopsida</taxon>
        <taxon>eudicotyledons</taxon>
        <taxon>Gunneridae</taxon>
        <taxon>Pentapetalae</taxon>
        <taxon>asterids</taxon>
        <taxon>campanulids</taxon>
        <taxon>Escalloniales</taxon>
        <taxon>Escalloniaceae</taxon>
        <taxon>Escallonia</taxon>
    </lineage>
</organism>
<name>A0AA88U4U1_9ASTE</name>
<dbReference type="SMART" id="SM00614">
    <property type="entry name" value="ZnF_BED"/>
    <property type="match status" value="1"/>
</dbReference>
<dbReference type="PROSITE" id="PS50808">
    <property type="entry name" value="ZF_BED"/>
    <property type="match status" value="1"/>
</dbReference>
<evidence type="ECO:0000256" key="2">
    <source>
        <dbReference type="ARBA" id="ARBA00022771"/>
    </source>
</evidence>
<dbReference type="GO" id="GO:0008270">
    <property type="term" value="F:zinc ion binding"/>
    <property type="evidence" value="ECO:0007669"/>
    <property type="project" value="UniProtKB-KW"/>
</dbReference>
<reference evidence="9" key="1">
    <citation type="submission" date="2022-12" db="EMBL/GenBank/DDBJ databases">
        <title>Draft genome assemblies for two species of Escallonia (Escalloniales).</title>
        <authorList>
            <person name="Chanderbali A."/>
            <person name="Dervinis C."/>
            <person name="Anghel I."/>
            <person name="Soltis D."/>
            <person name="Soltis P."/>
            <person name="Zapata F."/>
        </authorList>
    </citation>
    <scope>NUCLEOTIDE SEQUENCE</scope>
    <source>
        <strain evidence="9">UCBG92.1500</strain>
        <tissue evidence="9">Leaf</tissue>
    </source>
</reference>
<evidence type="ECO:0000259" key="8">
    <source>
        <dbReference type="PROSITE" id="PS50808"/>
    </source>
</evidence>
<dbReference type="InterPro" id="IPR052035">
    <property type="entry name" value="ZnF_BED_domain_contain"/>
</dbReference>
<accession>A0AA88U4U1</accession>
<evidence type="ECO:0000256" key="3">
    <source>
        <dbReference type="ARBA" id="ARBA00022833"/>
    </source>
</evidence>
<dbReference type="GO" id="GO:0003677">
    <property type="term" value="F:DNA binding"/>
    <property type="evidence" value="ECO:0007669"/>
    <property type="project" value="InterPro"/>
</dbReference>
<dbReference type="Proteomes" id="UP001187471">
    <property type="component" value="Unassembled WGS sequence"/>
</dbReference>
<evidence type="ECO:0000256" key="1">
    <source>
        <dbReference type="ARBA" id="ARBA00022723"/>
    </source>
</evidence>
<dbReference type="AlphaFoldDB" id="A0AA88U4U1"/>
<dbReference type="Pfam" id="PF02892">
    <property type="entry name" value="zf-BED"/>
    <property type="match status" value="1"/>
</dbReference>
<proteinExistence type="predicted"/>
<keyword evidence="3" id="KW-0862">Zinc</keyword>
<dbReference type="InterPro" id="IPR036915">
    <property type="entry name" value="Cyclin-like_sf"/>
</dbReference>
<evidence type="ECO:0000313" key="9">
    <source>
        <dbReference type="EMBL" id="KAK2970545.1"/>
    </source>
</evidence>
<comment type="caution">
    <text evidence="9">The sequence shown here is derived from an EMBL/GenBank/DDBJ whole genome shotgun (WGS) entry which is preliminary data.</text>
</comment>
<dbReference type="SUPFAM" id="SSF57667">
    <property type="entry name" value="beta-beta-alpha zinc fingers"/>
    <property type="match status" value="1"/>
</dbReference>
<evidence type="ECO:0000256" key="6">
    <source>
        <dbReference type="PROSITE-ProRule" id="PRU00027"/>
    </source>
</evidence>
<feature type="compositionally biased region" description="Basic and acidic residues" evidence="7">
    <location>
        <begin position="284"/>
        <end position="296"/>
    </location>
</feature>
<dbReference type="EMBL" id="JAVXUO010002699">
    <property type="protein sequence ID" value="KAK2970545.1"/>
    <property type="molecule type" value="Genomic_DNA"/>
</dbReference>
<sequence>MASSAIITTGSDGAFCLTDEQLKASSPVITTGSDGPFFLTDEQLKDLPSIRDGIDEFTELTLRMPPEVKVTGQLLLHWFYCKESFAHFNVKSVAACCLWLATEFEFCPMEAEFVINRFHKVECRENSSKEYLDPHFEENDELMDMVETQKLISKKLGFRLHLEFPHVHLKKFVRHLDFSPKLREQAWLLANKSGPVVACGVVCAIASRFKVSLPDNPPWWEKFVSSNSRIDEVCRMLDVLWDCPKPCYIPVSKEHLPAGRSTYSSSTPEAADTVAYLKERLKGRDCPKDKESDSDRGSGNSGRIDMDMEMDESSSIGVSSTFGVKRKLTSLAWEYFERFQKDGKEKGRCLKCKKEYEAGNSGTSNMLRHIIKCRDGEKQADYVPLDHDKYREKLSISIVKHNYPFSYVEHEGTRELHSFLNPEVKPLTRNTAKADVLKIYEKEKDFLRSELASIPGRVCLSTDLWTSITTDSYMTLTAHYVDKNWDLQKKILIFRHMVTTTAPLLRGRENARSARDGKADYH</sequence>
<evidence type="ECO:0000256" key="4">
    <source>
        <dbReference type="ARBA" id="ARBA00023015"/>
    </source>
</evidence>
<protein>
    <recommendedName>
        <fullName evidence="8">BED-type domain-containing protein</fullName>
    </recommendedName>
</protein>
<dbReference type="SUPFAM" id="SSF53098">
    <property type="entry name" value="Ribonuclease H-like"/>
    <property type="match status" value="1"/>
</dbReference>
<dbReference type="InterPro" id="IPR036236">
    <property type="entry name" value="Znf_C2H2_sf"/>
</dbReference>